<sequence>MPSELNRAIALSPTCGYCQNTPQLIDPAIFSSVCTVSPSFVIPEILNIFASFQPTSNQALPRFERRGV</sequence>
<name>A0ABW6IDT5_9CYAN</name>
<protein>
    <submittedName>
        <fullName evidence="1">Uncharacterized protein</fullName>
    </submittedName>
</protein>
<proteinExistence type="predicted"/>
<comment type="caution">
    <text evidence="1">The sequence shown here is derived from an EMBL/GenBank/DDBJ whole genome shotgun (WGS) entry which is preliminary data.</text>
</comment>
<reference evidence="1 2" key="1">
    <citation type="submission" date="2024-10" db="EMBL/GenBank/DDBJ databases">
        <authorList>
            <person name="Ratan Roy A."/>
            <person name="Morales Sandoval P.H."/>
            <person name="De Los Santos Villalobos S."/>
            <person name="Chakraborty S."/>
            <person name="Mukherjee J."/>
        </authorList>
    </citation>
    <scope>NUCLEOTIDE SEQUENCE [LARGE SCALE GENOMIC DNA]</scope>
    <source>
        <strain evidence="1 2">S1</strain>
    </source>
</reference>
<accession>A0ABW6IDT5</accession>
<evidence type="ECO:0000313" key="2">
    <source>
        <dbReference type="Proteomes" id="UP001600165"/>
    </source>
</evidence>
<dbReference type="Proteomes" id="UP001600165">
    <property type="component" value="Unassembled WGS sequence"/>
</dbReference>
<dbReference type="EMBL" id="JBHZOL010000062">
    <property type="protein sequence ID" value="MFE4106338.1"/>
    <property type="molecule type" value="Genomic_DNA"/>
</dbReference>
<gene>
    <name evidence="1" type="ORF">ACFVKH_08630</name>
</gene>
<dbReference type="RefSeq" id="WP_377963999.1">
    <property type="nucleotide sequence ID" value="NZ_JBHZOL010000062.1"/>
</dbReference>
<organism evidence="1 2">
    <name type="scientific">Almyronema epifaneia S1</name>
    <dbReference type="NCBI Taxonomy" id="2991925"/>
    <lineage>
        <taxon>Bacteria</taxon>
        <taxon>Bacillati</taxon>
        <taxon>Cyanobacteriota</taxon>
        <taxon>Cyanophyceae</taxon>
        <taxon>Nodosilineales</taxon>
        <taxon>Nodosilineaceae</taxon>
        <taxon>Almyronema</taxon>
        <taxon>Almyronema epifaneia</taxon>
    </lineage>
</organism>
<keyword evidence="2" id="KW-1185">Reference proteome</keyword>
<evidence type="ECO:0000313" key="1">
    <source>
        <dbReference type="EMBL" id="MFE4106338.1"/>
    </source>
</evidence>